<evidence type="ECO:0000313" key="2">
    <source>
        <dbReference type="Proteomes" id="UP000789525"/>
    </source>
</evidence>
<dbReference type="Proteomes" id="UP000789525">
    <property type="component" value="Unassembled WGS sequence"/>
</dbReference>
<feature type="non-terminal residue" evidence="1">
    <location>
        <position position="1"/>
    </location>
</feature>
<feature type="non-terminal residue" evidence="1">
    <location>
        <position position="247"/>
    </location>
</feature>
<accession>A0ACA9QCG9</accession>
<sequence>LASSNTSSVHTTDTSESNSVKSRNDIEQTSTSQVQTQQTSTNDVTLQAKKKKFVVGTDDGIEENSEAQETNSQETAELSNNANGVVENHRDTKVRFYKPYPAEEVAKVAEERKAQKLSQQKQIAEPSVQETAEADACTSESPLPPETTTAAANAVTPEQKKLNAEGDTEATNEEINPSNVESSASPSNEPTVKDVIIPEPYPQLIAPSNSPTLRSSDDTPIVSPFSKILDAPLVTSENMRNHAIFSD</sequence>
<evidence type="ECO:0000313" key="1">
    <source>
        <dbReference type="EMBL" id="CAG8745790.1"/>
    </source>
</evidence>
<proteinExistence type="predicted"/>
<keyword evidence="2" id="KW-1185">Reference proteome</keyword>
<dbReference type="EMBL" id="CAJVPT010050334">
    <property type="protein sequence ID" value="CAG8745790.1"/>
    <property type="molecule type" value="Genomic_DNA"/>
</dbReference>
<organism evidence="1 2">
    <name type="scientific">Acaulospora colombiana</name>
    <dbReference type="NCBI Taxonomy" id="27376"/>
    <lineage>
        <taxon>Eukaryota</taxon>
        <taxon>Fungi</taxon>
        <taxon>Fungi incertae sedis</taxon>
        <taxon>Mucoromycota</taxon>
        <taxon>Glomeromycotina</taxon>
        <taxon>Glomeromycetes</taxon>
        <taxon>Diversisporales</taxon>
        <taxon>Acaulosporaceae</taxon>
        <taxon>Acaulospora</taxon>
    </lineage>
</organism>
<protein>
    <submittedName>
        <fullName evidence="1">2552_t:CDS:1</fullName>
    </submittedName>
</protein>
<reference evidence="1" key="1">
    <citation type="submission" date="2021-06" db="EMBL/GenBank/DDBJ databases">
        <authorList>
            <person name="Kallberg Y."/>
            <person name="Tangrot J."/>
            <person name="Rosling A."/>
        </authorList>
    </citation>
    <scope>NUCLEOTIDE SEQUENCE</scope>
    <source>
        <strain evidence="1">CL356</strain>
    </source>
</reference>
<name>A0ACA9QCG9_9GLOM</name>
<gene>
    <name evidence="1" type="ORF">ACOLOM_LOCUS12432</name>
</gene>
<comment type="caution">
    <text evidence="1">The sequence shown here is derived from an EMBL/GenBank/DDBJ whole genome shotgun (WGS) entry which is preliminary data.</text>
</comment>